<sequence length="341" mass="38017">MKVLVTGAAGFIGFHLAKKLLARGDEVVGLDNMNDYYDVSLKQARLSQLTDKPNFRFVKMDLADRQGIADLFKTEKFERVVNLAAQAGVRYSLTNPHSYIDSNIQGFMNILEGCRHNEVEHLVYASSSSVYGANTAMPFSVHDNVDHPVSLYAASKKANELMAHTYSHLYGLPTTGLRFFTVYGPWGRPDMALFLFTKAILAGEPIQVFNYGKMKRDFTYIDDIVEGVVRTLDKVAEPNPEWSGATPDPGTAAVPYRLYNIGNNQPVELMRMIETLESALGEKAEKQMLPIQPGDVPETYADVDALVGDVGFKPATSIEDGIASFVKWYREFYRFLKGSAR</sequence>
<evidence type="ECO:0000256" key="1">
    <source>
        <dbReference type="ARBA" id="ARBA00023027"/>
    </source>
</evidence>
<dbReference type="SUPFAM" id="SSF51735">
    <property type="entry name" value="NAD(P)-binding Rossmann-fold domains"/>
    <property type="match status" value="1"/>
</dbReference>
<keyword evidence="1" id="KW-0520">NAD</keyword>
<dbReference type="Gene3D" id="3.40.50.720">
    <property type="entry name" value="NAD(P)-binding Rossmann-like Domain"/>
    <property type="match status" value="1"/>
</dbReference>
<reference evidence="3 4" key="1">
    <citation type="submission" date="2016-11" db="EMBL/GenBank/DDBJ databases">
        <authorList>
            <person name="Jaros S."/>
            <person name="Januszkiewicz K."/>
            <person name="Wedrychowicz H."/>
        </authorList>
    </citation>
    <scope>NUCLEOTIDE SEQUENCE [LARGE SCALE GENOMIC DNA]</scope>
    <source>
        <strain evidence="3 4">DSM 5091</strain>
    </source>
</reference>
<dbReference type="EMBL" id="FQZT01000002">
    <property type="protein sequence ID" value="SHI76323.1"/>
    <property type="molecule type" value="Genomic_DNA"/>
</dbReference>
<dbReference type="PRINTS" id="PR01713">
    <property type="entry name" value="NUCEPIMERASE"/>
</dbReference>
<name>A0A1M6DT28_MALRU</name>
<keyword evidence="4" id="KW-1185">Reference proteome</keyword>
<evidence type="ECO:0000313" key="3">
    <source>
        <dbReference type="EMBL" id="SHI76323.1"/>
    </source>
</evidence>
<dbReference type="Pfam" id="PF01370">
    <property type="entry name" value="Epimerase"/>
    <property type="match status" value="1"/>
</dbReference>
<protein>
    <submittedName>
        <fullName evidence="3">UDP-glucuronate 4-epimerase</fullName>
    </submittedName>
</protein>
<dbReference type="InterPro" id="IPR036291">
    <property type="entry name" value="NAD(P)-bd_dom_sf"/>
</dbReference>
<dbReference type="Proteomes" id="UP000184171">
    <property type="component" value="Unassembled WGS sequence"/>
</dbReference>
<dbReference type="PANTHER" id="PTHR43574">
    <property type="entry name" value="EPIMERASE-RELATED"/>
    <property type="match status" value="1"/>
</dbReference>
<proteinExistence type="predicted"/>
<feature type="domain" description="NAD-dependent epimerase/dehydratase" evidence="2">
    <location>
        <begin position="3"/>
        <end position="237"/>
    </location>
</feature>
<dbReference type="RefSeq" id="WP_072905807.1">
    <property type="nucleotide sequence ID" value="NZ_FQZT01000002.1"/>
</dbReference>
<gene>
    <name evidence="3" type="ORF">SAMN02745165_00795</name>
</gene>
<dbReference type="OrthoDB" id="9802815at2"/>
<evidence type="ECO:0000313" key="4">
    <source>
        <dbReference type="Proteomes" id="UP000184171"/>
    </source>
</evidence>
<dbReference type="InterPro" id="IPR001509">
    <property type="entry name" value="Epimerase_deHydtase"/>
</dbReference>
<organism evidence="3 4">
    <name type="scientific">Malonomonas rubra DSM 5091</name>
    <dbReference type="NCBI Taxonomy" id="1122189"/>
    <lineage>
        <taxon>Bacteria</taxon>
        <taxon>Pseudomonadati</taxon>
        <taxon>Thermodesulfobacteriota</taxon>
        <taxon>Desulfuromonadia</taxon>
        <taxon>Desulfuromonadales</taxon>
        <taxon>Geopsychrobacteraceae</taxon>
        <taxon>Malonomonas</taxon>
    </lineage>
</organism>
<accession>A0A1M6DT28</accession>
<dbReference type="STRING" id="1122189.SAMN02745165_00795"/>
<evidence type="ECO:0000259" key="2">
    <source>
        <dbReference type="Pfam" id="PF01370"/>
    </source>
</evidence>
<dbReference type="CDD" id="cd05253">
    <property type="entry name" value="UDP_GE_SDE_e"/>
    <property type="match status" value="1"/>
</dbReference>
<dbReference type="AlphaFoldDB" id="A0A1M6DT28"/>